<organism evidence="10 11">
    <name type="scientific">Kandleria vitulina DSM 20405</name>
    <dbReference type="NCBI Taxonomy" id="1410657"/>
    <lineage>
        <taxon>Bacteria</taxon>
        <taxon>Bacillati</taxon>
        <taxon>Bacillota</taxon>
        <taxon>Erysipelotrichia</taxon>
        <taxon>Erysipelotrichales</taxon>
        <taxon>Coprobacillaceae</taxon>
        <taxon>Kandleria</taxon>
    </lineage>
</organism>
<dbReference type="Gene3D" id="3.40.1160.10">
    <property type="entry name" value="Acetylglutamate kinase-like"/>
    <property type="match status" value="1"/>
</dbReference>
<dbReference type="GO" id="GO:0005829">
    <property type="term" value="C:cytosol"/>
    <property type="evidence" value="ECO:0007669"/>
    <property type="project" value="TreeGrafter"/>
</dbReference>
<dbReference type="InterPro" id="IPR005715">
    <property type="entry name" value="Glu_5kinase/COase_Synthase"/>
</dbReference>
<reference evidence="10 11" key="1">
    <citation type="journal article" date="2015" name="Genome Announc.">
        <title>Expanding the biotechnology potential of lactobacilli through comparative genomics of 213 strains and associated genera.</title>
        <authorList>
            <person name="Sun Z."/>
            <person name="Harris H.M."/>
            <person name="McCann A."/>
            <person name="Guo C."/>
            <person name="Argimon S."/>
            <person name="Zhang W."/>
            <person name="Yang X."/>
            <person name="Jeffery I.B."/>
            <person name="Cooney J.C."/>
            <person name="Kagawa T.F."/>
            <person name="Liu W."/>
            <person name="Song Y."/>
            <person name="Salvetti E."/>
            <person name="Wrobel A."/>
            <person name="Rasinkangas P."/>
            <person name="Parkhill J."/>
            <person name="Rea M.C."/>
            <person name="O'Sullivan O."/>
            <person name="Ritari J."/>
            <person name="Douillard F.P."/>
            <person name="Paul Ross R."/>
            <person name="Yang R."/>
            <person name="Briner A.E."/>
            <person name="Felis G.E."/>
            <person name="de Vos W.M."/>
            <person name="Barrangou R."/>
            <person name="Klaenhammer T.R."/>
            <person name="Caufield P.W."/>
            <person name="Cui Y."/>
            <person name="Zhang H."/>
            <person name="O'Toole P.W."/>
        </authorList>
    </citation>
    <scope>NUCLEOTIDE SEQUENCE [LARGE SCALE GENOMIC DNA]</scope>
    <source>
        <strain evidence="10 11">DSM 20405</strain>
    </source>
</reference>
<dbReference type="GO" id="GO:0003723">
    <property type="term" value="F:RNA binding"/>
    <property type="evidence" value="ECO:0007669"/>
    <property type="project" value="InterPro"/>
</dbReference>
<keyword evidence="1 8" id="KW-0963">Cytoplasm</keyword>
<dbReference type="Gene3D" id="2.30.130.10">
    <property type="entry name" value="PUA domain"/>
    <property type="match status" value="1"/>
</dbReference>
<dbReference type="PROSITE" id="PS00902">
    <property type="entry name" value="GLUTAMATE_5_KINASE"/>
    <property type="match status" value="1"/>
</dbReference>
<protein>
    <recommendedName>
        <fullName evidence="8">Glutamate 5-kinase</fullName>
        <ecNumber evidence="8">2.7.2.11</ecNumber>
    </recommendedName>
    <alternativeName>
        <fullName evidence="8">Gamma-glutamyl kinase</fullName>
        <shortName evidence="8">GK</shortName>
    </alternativeName>
</protein>
<evidence type="ECO:0000256" key="7">
    <source>
        <dbReference type="ARBA" id="ARBA00022840"/>
    </source>
</evidence>
<keyword evidence="4 8" id="KW-0808">Transferase</keyword>
<keyword evidence="11" id="KW-1185">Reference proteome</keyword>
<dbReference type="InterPro" id="IPR011529">
    <property type="entry name" value="Glu_5kinase"/>
</dbReference>
<dbReference type="AlphaFoldDB" id="A0A0R2HD72"/>
<dbReference type="CDD" id="cd21157">
    <property type="entry name" value="PUA_G5K"/>
    <property type="match status" value="1"/>
</dbReference>
<comment type="similarity">
    <text evidence="8">Belongs to the glutamate 5-kinase family.</text>
</comment>
<dbReference type="GO" id="GO:0005524">
    <property type="term" value="F:ATP binding"/>
    <property type="evidence" value="ECO:0007669"/>
    <property type="project" value="UniProtKB-KW"/>
</dbReference>
<dbReference type="UniPathway" id="UPA00098">
    <property type="reaction ID" value="UER00359"/>
</dbReference>
<dbReference type="InterPro" id="IPR019797">
    <property type="entry name" value="Glutamate_5-kinase_CS"/>
</dbReference>
<gene>
    <name evidence="8" type="primary">proB</name>
    <name evidence="10" type="ORF">IV49_GL001470</name>
</gene>
<dbReference type="InterPro" id="IPR001048">
    <property type="entry name" value="Asp/Glu/Uridylate_kinase"/>
</dbReference>
<keyword evidence="7 8" id="KW-0067">ATP-binding</keyword>
<evidence type="ECO:0000259" key="9">
    <source>
        <dbReference type="SMART" id="SM00359"/>
    </source>
</evidence>
<evidence type="ECO:0000256" key="1">
    <source>
        <dbReference type="ARBA" id="ARBA00022490"/>
    </source>
</evidence>
<name>A0A0R2HD72_9FIRM</name>
<accession>A0A0R2HD72</accession>
<comment type="subcellular location">
    <subcellularLocation>
        <location evidence="8">Cytoplasm</location>
    </subcellularLocation>
</comment>
<comment type="pathway">
    <text evidence="8">Amino-acid biosynthesis; L-proline biosynthesis; L-glutamate 5-semialdehyde from L-glutamate: step 1/2.</text>
</comment>
<dbReference type="InterPro" id="IPR015947">
    <property type="entry name" value="PUA-like_sf"/>
</dbReference>
<dbReference type="SMART" id="SM00359">
    <property type="entry name" value="PUA"/>
    <property type="match status" value="1"/>
</dbReference>
<dbReference type="InterPro" id="IPR036974">
    <property type="entry name" value="PUA_sf"/>
</dbReference>
<dbReference type="InterPro" id="IPR036393">
    <property type="entry name" value="AceGlu_kinase-like_sf"/>
</dbReference>
<dbReference type="EC" id="2.7.2.11" evidence="8"/>
<feature type="binding site" evidence="8">
    <location>
        <position position="72"/>
    </location>
    <ligand>
        <name>substrate</name>
    </ligand>
</feature>
<evidence type="ECO:0000256" key="3">
    <source>
        <dbReference type="ARBA" id="ARBA00022650"/>
    </source>
</evidence>
<dbReference type="PATRIC" id="fig|1410657.5.peg.1519"/>
<proteinExistence type="inferred from homology"/>
<dbReference type="PANTHER" id="PTHR43654:SF1">
    <property type="entry name" value="ISOPENTENYL PHOSPHATE KINASE"/>
    <property type="match status" value="1"/>
</dbReference>
<evidence type="ECO:0000256" key="8">
    <source>
        <dbReference type="HAMAP-Rule" id="MF_00456"/>
    </source>
</evidence>
<dbReference type="EMBL" id="JQBL01000004">
    <property type="protein sequence ID" value="KRN50976.1"/>
    <property type="molecule type" value="Genomic_DNA"/>
</dbReference>
<dbReference type="SUPFAM" id="SSF53633">
    <property type="entry name" value="Carbamate kinase-like"/>
    <property type="match status" value="1"/>
</dbReference>
<dbReference type="PIRSF" id="PIRSF000729">
    <property type="entry name" value="GK"/>
    <property type="match status" value="1"/>
</dbReference>
<feature type="domain" description="PUA" evidence="9">
    <location>
        <begin position="298"/>
        <end position="381"/>
    </location>
</feature>
<dbReference type="PROSITE" id="PS50890">
    <property type="entry name" value="PUA"/>
    <property type="match status" value="1"/>
</dbReference>
<comment type="caution">
    <text evidence="10">The sequence shown here is derived from an EMBL/GenBank/DDBJ whole genome shotgun (WGS) entry which is preliminary data.</text>
</comment>
<feature type="binding site" evidence="8">
    <location>
        <position position="171"/>
    </location>
    <ligand>
        <name>substrate</name>
    </ligand>
</feature>
<keyword evidence="5 8" id="KW-0547">Nucleotide-binding</keyword>
<comment type="function">
    <text evidence="8">Catalyzes the transfer of a phosphate group to glutamate to form L-glutamate 5-phosphate.</text>
</comment>
<dbReference type="InterPro" id="IPR002478">
    <property type="entry name" value="PUA"/>
</dbReference>
<dbReference type="InterPro" id="IPR041739">
    <property type="entry name" value="G5K_ProB"/>
</dbReference>
<keyword evidence="3 8" id="KW-0641">Proline biosynthesis</keyword>
<keyword evidence="6 8" id="KW-0418">Kinase</keyword>
<dbReference type="Proteomes" id="UP000051841">
    <property type="component" value="Unassembled WGS sequence"/>
</dbReference>
<dbReference type="HAMAP" id="MF_00456">
    <property type="entry name" value="ProB"/>
    <property type="match status" value="1"/>
</dbReference>
<feature type="binding site" evidence="8">
    <location>
        <position position="159"/>
    </location>
    <ligand>
        <name>substrate</name>
    </ligand>
</feature>
<feature type="binding site" evidence="8">
    <location>
        <begin position="233"/>
        <end position="239"/>
    </location>
    <ligand>
        <name>ATP</name>
        <dbReference type="ChEBI" id="CHEBI:30616"/>
    </ligand>
</feature>
<dbReference type="PANTHER" id="PTHR43654">
    <property type="entry name" value="GLUTAMATE 5-KINASE"/>
    <property type="match status" value="1"/>
</dbReference>
<dbReference type="SUPFAM" id="SSF88697">
    <property type="entry name" value="PUA domain-like"/>
    <property type="match status" value="1"/>
</dbReference>
<evidence type="ECO:0000313" key="10">
    <source>
        <dbReference type="EMBL" id="KRN50976.1"/>
    </source>
</evidence>
<evidence type="ECO:0000256" key="6">
    <source>
        <dbReference type="ARBA" id="ARBA00022777"/>
    </source>
</evidence>
<keyword evidence="2 8" id="KW-0028">Amino-acid biosynthesis</keyword>
<feature type="binding site" evidence="8">
    <location>
        <position position="32"/>
    </location>
    <ligand>
        <name>ATP</name>
        <dbReference type="ChEBI" id="CHEBI:30616"/>
    </ligand>
</feature>
<evidence type="ECO:0000256" key="2">
    <source>
        <dbReference type="ARBA" id="ARBA00022605"/>
    </source>
</evidence>
<dbReference type="FunFam" id="3.40.1160.10:FF:000018">
    <property type="entry name" value="Glutamate 5-kinase"/>
    <property type="match status" value="1"/>
</dbReference>
<dbReference type="Pfam" id="PF00696">
    <property type="entry name" value="AA_kinase"/>
    <property type="match status" value="1"/>
</dbReference>
<comment type="catalytic activity">
    <reaction evidence="8">
        <text>L-glutamate + ATP = L-glutamyl 5-phosphate + ADP</text>
        <dbReference type="Rhea" id="RHEA:14877"/>
        <dbReference type="ChEBI" id="CHEBI:29985"/>
        <dbReference type="ChEBI" id="CHEBI:30616"/>
        <dbReference type="ChEBI" id="CHEBI:58274"/>
        <dbReference type="ChEBI" id="CHEBI:456216"/>
        <dbReference type="EC" id="2.7.2.11"/>
    </reaction>
</comment>
<dbReference type="GO" id="GO:0004349">
    <property type="term" value="F:glutamate 5-kinase activity"/>
    <property type="evidence" value="ECO:0007669"/>
    <property type="project" value="UniProtKB-UniRule"/>
</dbReference>
<evidence type="ECO:0000256" key="5">
    <source>
        <dbReference type="ARBA" id="ARBA00022741"/>
    </source>
</evidence>
<dbReference type="PRINTS" id="PR00474">
    <property type="entry name" value="GLU5KINASE"/>
</dbReference>
<dbReference type="GO" id="GO:0055129">
    <property type="term" value="P:L-proline biosynthetic process"/>
    <property type="evidence" value="ECO:0007669"/>
    <property type="project" value="UniProtKB-UniRule"/>
</dbReference>
<feature type="binding site" evidence="8">
    <location>
        <begin position="191"/>
        <end position="192"/>
    </location>
    <ligand>
        <name>ATP</name>
        <dbReference type="ChEBI" id="CHEBI:30616"/>
    </ligand>
</feature>
<evidence type="ECO:0000256" key="4">
    <source>
        <dbReference type="ARBA" id="ARBA00022679"/>
    </source>
</evidence>
<dbReference type="NCBIfam" id="TIGR01027">
    <property type="entry name" value="proB"/>
    <property type="match status" value="1"/>
</dbReference>
<sequence>MLFLCAKIHYNNANEGDHMKRNIKDIHRIIIKVGSTSLCDTNGKINKEKILKIISQIATLKRQGYTVVLVSSGAIAAGMGKLGLESKPTTLPQKQALAAIGQAKLMEIYEEFFKIFDMKCSQILLNHDDFDDRKRLNNLNYTINALLDYDVVPIINENDALAVEEIKFGDNDTLASLLVPVIEAELLILVSDIDGLYTANPKIDKNATLISYVPKITKEVMRYAGDTSSNLGTGGMATKLKAARMVNDYGSHMCIVNGEKANSILNALKDEGTWFNGNGGKNLNAREHWLVYRSNAKGSIIVDEGCKKALVRKHVSLLPSGIIDVEGQFLSGQVVNIIDENKKTIGKGVVNYASDEIRLIKGFNTSEIENILHYKDYDEVIHANNMYITYEK</sequence>
<evidence type="ECO:0000313" key="11">
    <source>
        <dbReference type="Proteomes" id="UP000051841"/>
    </source>
</evidence>
<dbReference type="InterPro" id="IPR001057">
    <property type="entry name" value="Glu/AcGlu_kinase"/>
</dbReference>
<dbReference type="CDD" id="cd04242">
    <property type="entry name" value="AAK_G5K_ProB"/>
    <property type="match status" value="1"/>
</dbReference>
<dbReference type="Pfam" id="PF01472">
    <property type="entry name" value="PUA"/>
    <property type="match status" value="1"/>
</dbReference>